<dbReference type="EMBL" id="UINC01205298">
    <property type="protein sequence ID" value="SVE26411.1"/>
    <property type="molecule type" value="Genomic_DNA"/>
</dbReference>
<feature type="non-terminal residue" evidence="2">
    <location>
        <position position="1"/>
    </location>
</feature>
<proteinExistence type="predicted"/>
<name>A0A383C2L2_9ZZZZ</name>
<feature type="compositionally biased region" description="Basic and acidic residues" evidence="1">
    <location>
        <begin position="57"/>
        <end position="67"/>
    </location>
</feature>
<reference evidence="2" key="1">
    <citation type="submission" date="2018-05" db="EMBL/GenBank/DDBJ databases">
        <authorList>
            <person name="Lanie J.A."/>
            <person name="Ng W.-L."/>
            <person name="Kazmierczak K.M."/>
            <person name="Andrzejewski T.M."/>
            <person name="Davidsen T.M."/>
            <person name="Wayne K.J."/>
            <person name="Tettelin H."/>
            <person name="Glass J.I."/>
            <person name="Rusch D."/>
            <person name="Podicherti R."/>
            <person name="Tsui H.-C.T."/>
            <person name="Winkler M.E."/>
        </authorList>
    </citation>
    <scope>NUCLEOTIDE SEQUENCE</scope>
</reference>
<evidence type="ECO:0000256" key="1">
    <source>
        <dbReference type="SAM" id="MobiDB-lite"/>
    </source>
</evidence>
<evidence type="ECO:0000313" key="2">
    <source>
        <dbReference type="EMBL" id="SVE26411.1"/>
    </source>
</evidence>
<feature type="region of interest" description="Disordered" evidence="1">
    <location>
        <begin position="57"/>
        <end position="81"/>
    </location>
</feature>
<dbReference type="AlphaFoldDB" id="A0A383C2L2"/>
<organism evidence="2">
    <name type="scientific">marine metagenome</name>
    <dbReference type="NCBI Taxonomy" id="408172"/>
    <lineage>
        <taxon>unclassified sequences</taxon>
        <taxon>metagenomes</taxon>
        <taxon>ecological metagenomes</taxon>
    </lineage>
</organism>
<gene>
    <name evidence="2" type="ORF">METZ01_LOCUS479265</name>
</gene>
<accession>A0A383C2L2</accession>
<sequence length="81" mass="9024">WYLGDRCNSLVVCRDSLNKMLIDAGELMYHGRKAGLTSGGIEICCVSADGTEKETVWSHNHADDRGSKGTRVLTYEESMER</sequence>
<protein>
    <submittedName>
        <fullName evidence="2">Uncharacterized protein</fullName>
    </submittedName>
</protein>